<dbReference type="EMBL" id="CP129013">
    <property type="protein sequence ID" value="WLR44280.1"/>
    <property type="molecule type" value="Genomic_DNA"/>
</dbReference>
<protein>
    <submittedName>
        <fullName evidence="2">Competence type IV pilus minor pilin ComGG</fullName>
    </submittedName>
</protein>
<dbReference type="RefSeq" id="WP_226540124.1">
    <property type="nucleotide sequence ID" value="NZ_CP129013.1"/>
</dbReference>
<keyword evidence="1" id="KW-1133">Transmembrane helix</keyword>
<sequence length="124" mass="14866">MNEKGYSYPLTVALCFMCLSLIAFQVKMVQREAAFYEDTKEYYKLRIMMVEAVSITMEDFNSERLDDRLIEVDEGVIEIEYREDSDDFYQVEIVCKTMSGIRYSISFDWDVNKKEIVRWTDWEI</sequence>
<dbReference type="Proteomes" id="UP001197974">
    <property type="component" value="Chromosome"/>
</dbReference>
<gene>
    <name evidence="2" type="primary">comGG</name>
    <name evidence="2" type="ORF">LC087_07345</name>
</gene>
<keyword evidence="1" id="KW-0472">Membrane</keyword>
<evidence type="ECO:0000256" key="1">
    <source>
        <dbReference type="SAM" id="Phobius"/>
    </source>
</evidence>
<accession>A0ABY9K0R2</accession>
<organism evidence="2 3">
    <name type="scientific">Bacillus carboniphilus</name>
    <dbReference type="NCBI Taxonomy" id="86663"/>
    <lineage>
        <taxon>Bacteria</taxon>
        <taxon>Bacillati</taxon>
        <taxon>Bacillota</taxon>
        <taxon>Bacilli</taxon>
        <taxon>Bacillales</taxon>
        <taxon>Bacillaceae</taxon>
        <taxon>Bacillus</taxon>
    </lineage>
</organism>
<feature type="transmembrane region" description="Helical" evidence="1">
    <location>
        <begin position="6"/>
        <end position="24"/>
    </location>
</feature>
<keyword evidence="1" id="KW-0812">Transmembrane</keyword>
<name>A0ABY9K0R2_9BACI</name>
<reference evidence="2 3" key="1">
    <citation type="submission" date="2023-06" db="EMBL/GenBank/DDBJ databases">
        <title>Five Gram-positive bacteria isolated from mangrove sediments in Shenzhen, Guangdong, China.</title>
        <authorList>
            <person name="Yu S."/>
            <person name="Zheng W."/>
            <person name="Huang Y."/>
        </authorList>
    </citation>
    <scope>NUCLEOTIDE SEQUENCE [LARGE SCALE GENOMIC DNA]</scope>
    <source>
        <strain evidence="2 3">SaN35-3</strain>
    </source>
</reference>
<evidence type="ECO:0000313" key="3">
    <source>
        <dbReference type="Proteomes" id="UP001197974"/>
    </source>
</evidence>
<proteinExistence type="predicted"/>
<evidence type="ECO:0000313" key="2">
    <source>
        <dbReference type="EMBL" id="WLR44280.1"/>
    </source>
</evidence>
<keyword evidence="3" id="KW-1185">Reference proteome</keyword>